<evidence type="ECO:0000313" key="2">
    <source>
        <dbReference type="EMBL" id="KAF6159464.1"/>
    </source>
</evidence>
<proteinExistence type="predicted"/>
<dbReference type="Proteomes" id="UP000541444">
    <property type="component" value="Unassembled WGS sequence"/>
</dbReference>
<keyword evidence="3" id="KW-1185">Reference proteome</keyword>
<dbReference type="EMBL" id="JACGCM010001193">
    <property type="protein sequence ID" value="KAF6159464.1"/>
    <property type="molecule type" value="Genomic_DNA"/>
</dbReference>
<name>A0A7J7MXE8_9MAGN</name>
<organism evidence="2 3">
    <name type="scientific">Kingdonia uniflora</name>
    <dbReference type="NCBI Taxonomy" id="39325"/>
    <lineage>
        <taxon>Eukaryota</taxon>
        <taxon>Viridiplantae</taxon>
        <taxon>Streptophyta</taxon>
        <taxon>Embryophyta</taxon>
        <taxon>Tracheophyta</taxon>
        <taxon>Spermatophyta</taxon>
        <taxon>Magnoliopsida</taxon>
        <taxon>Ranunculales</taxon>
        <taxon>Circaeasteraceae</taxon>
        <taxon>Kingdonia</taxon>
    </lineage>
</organism>
<feature type="compositionally biased region" description="Polar residues" evidence="1">
    <location>
        <begin position="262"/>
        <end position="271"/>
    </location>
</feature>
<gene>
    <name evidence="2" type="ORF">GIB67_032235</name>
</gene>
<reference evidence="2 3" key="1">
    <citation type="journal article" date="2020" name="IScience">
        <title>Genome Sequencing of the Endangered Kingdonia uniflora (Circaeasteraceae, Ranunculales) Reveals Potential Mechanisms of Evolutionary Specialization.</title>
        <authorList>
            <person name="Sun Y."/>
            <person name="Deng T."/>
            <person name="Zhang A."/>
            <person name="Moore M.J."/>
            <person name="Landis J.B."/>
            <person name="Lin N."/>
            <person name="Zhang H."/>
            <person name="Zhang X."/>
            <person name="Huang J."/>
            <person name="Zhang X."/>
            <person name="Sun H."/>
            <person name="Wang H."/>
        </authorList>
    </citation>
    <scope>NUCLEOTIDE SEQUENCE [LARGE SCALE GENOMIC DNA]</scope>
    <source>
        <strain evidence="2">TB1705</strain>
        <tissue evidence="2">Leaf</tissue>
    </source>
</reference>
<accession>A0A7J7MXE8</accession>
<feature type="compositionally biased region" description="Polar residues" evidence="1">
    <location>
        <begin position="310"/>
        <end position="320"/>
    </location>
</feature>
<sequence length="339" mass="38506">MDNPFEDVSSISNYASKQVNFHLRQTEGISGISFSVKAFVKTDKKIFLDQLERDQPDAKVWLVRETAEYWCKSYFNSIVKYEHITNNFSESYNNWIIKLRDKPLHKFIESMNLMLMKLTYDRRKKAENWNVNSVVPRAKTHIEEMKKYCNQYTPQGADANKWVTISKDGKKWRVDLLGKICDYYEWQILDLPCVHALCVIMEMRMDWVGFCSTYHIVVAYRKSYKGSMLPISNPSLWKKPNSDMLPPPLERGTGGRAARVHTQASQQSTSNARGGLTGGRAARVHTQASQQSTNNARGRLTGGGAARVHTQASQQSTNNVRGGLTRGGSARGANNPWLS</sequence>
<dbReference type="AlphaFoldDB" id="A0A7J7MXE8"/>
<dbReference type="PANTHER" id="PTHR31973:SF187">
    <property type="entry name" value="MUTATOR TRANSPOSASE MUDRA PROTEIN"/>
    <property type="match status" value="1"/>
</dbReference>
<evidence type="ECO:0000256" key="1">
    <source>
        <dbReference type="SAM" id="MobiDB-lite"/>
    </source>
</evidence>
<feature type="compositionally biased region" description="Polar residues" evidence="1">
    <location>
        <begin position="286"/>
        <end position="295"/>
    </location>
</feature>
<comment type="caution">
    <text evidence="2">The sequence shown here is derived from an EMBL/GenBank/DDBJ whole genome shotgun (WGS) entry which is preliminary data.</text>
</comment>
<dbReference type="PANTHER" id="PTHR31973">
    <property type="entry name" value="POLYPROTEIN, PUTATIVE-RELATED"/>
    <property type="match status" value="1"/>
</dbReference>
<feature type="region of interest" description="Disordered" evidence="1">
    <location>
        <begin position="238"/>
        <end position="339"/>
    </location>
</feature>
<evidence type="ECO:0000313" key="3">
    <source>
        <dbReference type="Proteomes" id="UP000541444"/>
    </source>
</evidence>
<protein>
    <recommendedName>
        <fullName evidence="4">SWIM-type domain-containing protein</fullName>
    </recommendedName>
</protein>
<evidence type="ECO:0008006" key="4">
    <source>
        <dbReference type="Google" id="ProtNLM"/>
    </source>
</evidence>
<dbReference type="OrthoDB" id="1415978at2759"/>